<evidence type="ECO:0000256" key="2">
    <source>
        <dbReference type="ARBA" id="ARBA00022490"/>
    </source>
</evidence>
<dbReference type="Proteomes" id="UP000077115">
    <property type="component" value="Unassembled WGS sequence"/>
</dbReference>
<accession>A0A177WSR2</accession>
<keyword evidence="4 5" id="KW-0808">Transferase</keyword>
<dbReference type="AlphaFoldDB" id="A0A177WSR2"/>
<evidence type="ECO:0000313" key="7">
    <source>
        <dbReference type="Proteomes" id="UP000077115"/>
    </source>
</evidence>
<dbReference type="EC" id="2.1.1.-" evidence="5"/>
<proteinExistence type="inferred from homology"/>
<evidence type="ECO:0000256" key="5">
    <source>
        <dbReference type="HAMAP-Rule" id="MF_03187"/>
    </source>
</evidence>
<organism evidence="6 7">
    <name type="scientific">Batrachochytrium dendrobatidis (strain JEL423)</name>
    <dbReference type="NCBI Taxonomy" id="403673"/>
    <lineage>
        <taxon>Eukaryota</taxon>
        <taxon>Fungi</taxon>
        <taxon>Fungi incertae sedis</taxon>
        <taxon>Chytridiomycota</taxon>
        <taxon>Chytridiomycota incertae sedis</taxon>
        <taxon>Chytridiomycetes</taxon>
        <taxon>Rhizophydiales</taxon>
        <taxon>Rhizophydiales incertae sedis</taxon>
        <taxon>Batrachochytrium</taxon>
    </lineage>
</organism>
<gene>
    <name evidence="5" type="primary">EFM5</name>
    <name evidence="6" type="ORF">BDEG_26557</name>
</gene>
<dbReference type="STRING" id="403673.A0A177WSR2"/>
<evidence type="ECO:0000256" key="4">
    <source>
        <dbReference type="ARBA" id="ARBA00022679"/>
    </source>
</evidence>
<evidence type="ECO:0000256" key="3">
    <source>
        <dbReference type="ARBA" id="ARBA00022603"/>
    </source>
</evidence>
<dbReference type="PANTHER" id="PTHR13200">
    <property type="entry name" value="EEF1A LYSINE METHYLTRANSFERASE 1"/>
    <property type="match status" value="1"/>
</dbReference>
<comment type="similarity">
    <text evidence="5">Belongs to the class I-like SAM-binding methyltransferase superfamily. EFM5 family.</text>
</comment>
<evidence type="ECO:0000256" key="1">
    <source>
        <dbReference type="ARBA" id="ARBA00004496"/>
    </source>
</evidence>
<dbReference type="HAMAP" id="MF_03187">
    <property type="entry name" value="Methyltr_EFM5"/>
    <property type="match status" value="1"/>
</dbReference>
<dbReference type="GO" id="GO:0003676">
    <property type="term" value="F:nucleic acid binding"/>
    <property type="evidence" value="ECO:0007669"/>
    <property type="project" value="InterPro"/>
</dbReference>
<dbReference type="InterPro" id="IPR041370">
    <property type="entry name" value="Mlase_EEF1AKMT1/ZCCHC4"/>
</dbReference>
<dbReference type="PROSITE" id="PS00092">
    <property type="entry name" value="N6_MTASE"/>
    <property type="match status" value="1"/>
</dbReference>
<dbReference type="InterPro" id="IPR019369">
    <property type="entry name" value="Efm5/EEF1AKMT1"/>
</dbReference>
<dbReference type="OrthoDB" id="206354at2759"/>
<dbReference type="EMBL" id="DS022309">
    <property type="protein sequence ID" value="OAJ43177.1"/>
    <property type="molecule type" value="Genomic_DNA"/>
</dbReference>
<dbReference type="GO" id="GO:0005737">
    <property type="term" value="C:cytoplasm"/>
    <property type="evidence" value="ECO:0007669"/>
    <property type="project" value="UniProtKB-SubCell"/>
</dbReference>
<keyword evidence="3 5" id="KW-0489">Methyltransferase</keyword>
<keyword evidence="2 5" id="KW-0963">Cytoplasm</keyword>
<dbReference type="Pfam" id="PF10237">
    <property type="entry name" value="N6-adenineMlase"/>
    <property type="match status" value="1"/>
</dbReference>
<comment type="subcellular location">
    <subcellularLocation>
        <location evidence="1 5">Cytoplasm</location>
    </subcellularLocation>
</comment>
<dbReference type="eggNOG" id="KOG3350">
    <property type="taxonomic scope" value="Eukaryota"/>
</dbReference>
<name>A0A177WSR2_BATDL</name>
<reference evidence="6 7" key="1">
    <citation type="submission" date="2006-10" db="EMBL/GenBank/DDBJ databases">
        <title>The Genome Sequence of Batrachochytrium dendrobatidis JEL423.</title>
        <authorList>
            <consortium name="The Broad Institute Genome Sequencing Platform"/>
            <person name="Birren B."/>
            <person name="Lander E."/>
            <person name="Galagan J."/>
            <person name="Cuomo C."/>
            <person name="Devon K."/>
            <person name="Jaffe D."/>
            <person name="Butler J."/>
            <person name="Alvarez P."/>
            <person name="Gnerre S."/>
            <person name="Grabherr M."/>
            <person name="Kleber M."/>
            <person name="Mauceli E."/>
            <person name="Brockman W."/>
            <person name="Young S."/>
            <person name="LaButti K."/>
            <person name="Sykes S."/>
            <person name="DeCaprio D."/>
            <person name="Crawford M."/>
            <person name="Koehrsen M."/>
            <person name="Engels R."/>
            <person name="Montgomery P."/>
            <person name="Pearson M."/>
            <person name="Howarth C."/>
            <person name="Larson L."/>
            <person name="White J."/>
            <person name="O'Leary S."/>
            <person name="Kodira C."/>
            <person name="Zeng Q."/>
            <person name="Yandava C."/>
            <person name="Alvarado L."/>
            <person name="Longcore J."/>
            <person name="James T."/>
        </authorList>
    </citation>
    <scope>NUCLEOTIDE SEQUENCE [LARGE SCALE GENOMIC DNA]</scope>
    <source>
        <strain evidence="6 7">JEL423</strain>
    </source>
</reference>
<dbReference type="InterPro" id="IPR002052">
    <property type="entry name" value="DNA_methylase_N6_adenine_CS"/>
</dbReference>
<dbReference type="GO" id="GO:0016279">
    <property type="term" value="F:protein-lysine N-methyltransferase activity"/>
    <property type="evidence" value="ECO:0007669"/>
    <property type="project" value="UniProtKB-UniRule"/>
</dbReference>
<dbReference type="PANTHER" id="PTHR13200:SF0">
    <property type="entry name" value="EEF1A LYSINE METHYLTRANSFERASE 1"/>
    <property type="match status" value="1"/>
</dbReference>
<dbReference type="GO" id="GO:0032259">
    <property type="term" value="P:methylation"/>
    <property type="evidence" value="ECO:0007669"/>
    <property type="project" value="UniProtKB-KW"/>
</dbReference>
<sequence>MAQDSRHEESDDDLMLSSAALAALQDFMKDKALAEQKLTSLKEDTVYEIDIVDFIEDWQLSQFWYDVTTRNTLANESIQETFDNARIGCVSSPSVFVTLKKMGLSNRSITVFEFDKRFNVYGDEFVFFDFNEPLTLDEKNGERPLKGMFDFLIIDPPFLSEECLLKTAQTVRWLAKPTCKILICTGKVQTARIKAQLECIETDFLPLHQNGLQNEFRSFINYSSKTLKRKE</sequence>
<evidence type="ECO:0000313" key="6">
    <source>
        <dbReference type="EMBL" id="OAJ43177.1"/>
    </source>
</evidence>
<dbReference type="VEuPathDB" id="FungiDB:BDEG_26557"/>
<comment type="function">
    <text evidence="5">S-adenosyl-L-methionine-dependent protein-lysine N-methyltransferase that trimethylates elongation factor 1-alpha at 'Lys-79'.</text>
</comment>
<reference evidence="6 7" key="2">
    <citation type="submission" date="2016-05" db="EMBL/GenBank/DDBJ databases">
        <title>Lineage-specific infection strategies underlie the spectrum of fungal disease in amphibians.</title>
        <authorList>
            <person name="Cuomo C.A."/>
            <person name="Farrer R.A."/>
            <person name="James T."/>
            <person name="Longcore J."/>
            <person name="Birren B."/>
        </authorList>
    </citation>
    <scope>NUCLEOTIDE SEQUENCE [LARGE SCALE GENOMIC DNA]</scope>
    <source>
        <strain evidence="6 7">JEL423</strain>
    </source>
</reference>
<protein>
    <recommendedName>
        <fullName evidence="5">Protein-lysine N-methyltransferase EFM5</fullName>
        <ecNumber evidence="5">2.1.1.-</ecNumber>
    </recommendedName>
    <alternativeName>
        <fullName evidence="5">Elongation factor methyltransferase 5</fullName>
    </alternativeName>
</protein>